<dbReference type="Proteomes" id="UP000178912">
    <property type="component" value="Unassembled WGS sequence"/>
</dbReference>
<accession>A0A1E1L6M6</accession>
<reference evidence="2" key="1">
    <citation type="submission" date="2016-03" db="EMBL/GenBank/DDBJ databases">
        <authorList>
            <person name="Guldener U."/>
        </authorList>
    </citation>
    <scope>NUCLEOTIDE SEQUENCE [LARGE SCALE GENOMIC DNA]</scope>
    <source>
        <strain evidence="2">04CH-RAC-A.6.1</strain>
    </source>
</reference>
<organism evidence="1 2">
    <name type="scientific">Rhynchosporium agropyri</name>
    <dbReference type="NCBI Taxonomy" id="914238"/>
    <lineage>
        <taxon>Eukaryota</taxon>
        <taxon>Fungi</taxon>
        <taxon>Dikarya</taxon>
        <taxon>Ascomycota</taxon>
        <taxon>Pezizomycotina</taxon>
        <taxon>Leotiomycetes</taxon>
        <taxon>Helotiales</taxon>
        <taxon>Ploettnerulaceae</taxon>
        <taxon>Rhynchosporium</taxon>
    </lineage>
</organism>
<keyword evidence="2" id="KW-1185">Reference proteome</keyword>
<evidence type="ECO:0000313" key="2">
    <source>
        <dbReference type="Proteomes" id="UP000178912"/>
    </source>
</evidence>
<name>A0A1E1L6M6_9HELO</name>
<dbReference type="AlphaFoldDB" id="A0A1E1L6M6"/>
<sequence>MWRYAEMSIERYHSSADLEHEQGCQMVTWKSFCINDIDQKDAHFRKAFLAITFPLPNTCPTPIQSPSQPEFHVRTPPEVKYLKSAVSVPSD</sequence>
<proteinExistence type="predicted"/>
<dbReference type="EMBL" id="FJUX01000083">
    <property type="protein sequence ID" value="CZT06187.1"/>
    <property type="molecule type" value="Genomic_DNA"/>
</dbReference>
<protein>
    <submittedName>
        <fullName evidence="1">Uncharacterized protein</fullName>
    </submittedName>
</protein>
<gene>
    <name evidence="1" type="ORF">RAG0_11997</name>
</gene>
<evidence type="ECO:0000313" key="1">
    <source>
        <dbReference type="EMBL" id="CZT06187.1"/>
    </source>
</evidence>